<organism evidence="2 3">
    <name type="scientific">Cannabis sativa</name>
    <name type="common">Hemp</name>
    <name type="synonym">Marijuana</name>
    <dbReference type="NCBI Taxonomy" id="3483"/>
    <lineage>
        <taxon>Eukaryota</taxon>
        <taxon>Viridiplantae</taxon>
        <taxon>Streptophyta</taxon>
        <taxon>Embryophyta</taxon>
        <taxon>Tracheophyta</taxon>
        <taxon>Spermatophyta</taxon>
        <taxon>Magnoliopsida</taxon>
        <taxon>eudicotyledons</taxon>
        <taxon>Gunneridae</taxon>
        <taxon>Pentapetalae</taxon>
        <taxon>rosids</taxon>
        <taxon>fabids</taxon>
        <taxon>Rosales</taxon>
        <taxon>Cannabaceae</taxon>
        <taxon>Cannabis</taxon>
    </lineage>
</organism>
<feature type="compositionally biased region" description="Polar residues" evidence="1">
    <location>
        <begin position="135"/>
        <end position="148"/>
    </location>
</feature>
<evidence type="ECO:0000313" key="3">
    <source>
        <dbReference type="Proteomes" id="UP000596661"/>
    </source>
</evidence>
<sequence>MVLTRTKSNFHFTDPIKGNFDPNAKMGDAKYPTDATSCHKKDQTNKDSIPEDRIKEGNELKETDYAHPNDNNQDMHVDDDVEKEGDPDESDPVVTMARKLKETEDKLSLQEQFSLLMHEKMERMEAVIKALTTANKANHIAPSNNTTGKVDPKNPGTYDTHNEKRKGKVGKTSKKVAHAEQQKKSKSANQPQMKKK</sequence>
<dbReference type="EMBL" id="UZAU01000058">
    <property type="status" value="NOT_ANNOTATED_CDS"/>
    <property type="molecule type" value="Genomic_DNA"/>
</dbReference>
<reference evidence="2" key="1">
    <citation type="submission" date="2018-11" db="EMBL/GenBank/DDBJ databases">
        <authorList>
            <person name="Grassa J C."/>
        </authorList>
    </citation>
    <scope>NUCLEOTIDE SEQUENCE [LARGE SCALE GENOMIC DNA]</scope>
</reference>
<feature type="region of interest" description="Disordered" evidence="1">
    <location>
        <begin position="1"/>
        <end position="92"/>
    </location>
</feature>
<reference evidence="2" key="2">
    <citation type="submission" date="2021-03" db="UniProtKB">
        <authorList>
            <consortium name="EnsemblPlants"/>
        </authorList>
    </citation>
    <scope>IDENTIFICATION</scope>
</reference>
<dbReference type="Gramene" id="evm.model.01.2107">
    <property type="protein sequence ID" value="cds.evm.model.01.2107"/>
    <property type="gene ID" value="evm.TU.01.2107"/>
</dbReference>
<name>A0A803NJR1_CANSA</name>
<evidence type="ECO:0000313" key="2">
    <source>
        <dbReference type="EnsemblPlants" id="cds.evm.model.01.2107"/>
    </source>
</evidence>
<dbReference type="AlphaFoldDB" id="A0A803NJR1"/>
<accession>A0A803NJR1</accession>
<dbReference type="Proteomes" id="UP000596661">
    <property type="component" value="Chromosome 1"/>
</dbReference>
<evidence type="ECO:0000256" key="1">
    <source>
        <dbReference type="SAM" id="MobiDB-lite"/>
    </source>
</evidence>
<feature type="compositionally biased region" description="Basic and acidic residues" evidence="1">
    <location>
        <begin position="37"/>
        <end position="78"/>
    </location>
</feature>
<keyword evidence="3" id="KW-1185">Reference proteome</keyword>
<feature type="compositionally biased region" description="Polar residues" evidence="1">
    <location>
        <begin position="1"/>
        <end position="11"/>
    </location>
</feature>
<feature type="compositionally biased region" description="Acidic residues" evidence="1">
    <location>
        <begin position="79"/>
        <end position="91"/>
    </location>
</feature>
<feature type="region of interest" description="Disordered" evidence="1">
    <location>
        <begin position="135"/>
        <end position="196"/>
    </location>
</feature>
<protein>
    <submittedName>
        <fullName evidence="2">Uncharacterized protein</fullName>
    </submittedName>
</protein>
<feature type="compositionally biased region" description="Polar residues" evidence="1">
    <location>
        <begin position="187"/>
        <end position="196"/>
    </location>
</feature>
<proteinExistence type="predicted"/>
<feature type="compositionally biased region" description="Basic residues" evidence="1">
    <location>
        <begin position="163"/>
        <end position="176"/>
    </location>
</feature>
<dbReference type="EnsemblPlants" id="evm.model.01.2107">
    <property type="protein sequence ID" value="cds.evm.model.01.2107"/>
    <property type="gene ID" value="evm.TU.01.2107"/>
</dbReference>